<feature type="signal peptide" evidence="1">
    <location>
        <begin position="1"/>
        <end position="32"/>
    </location>
</feature>
<dbReference type="InterPro" id="IPR013830">
    <property type="entry name" value="SGNH_hydro"/>
</dbReference>
<feature type="domain" description="SGNH hydrolase-type esterase" evidence="3">
    <location>
        <begin position="51"/>
        <end position="286"/>
    </location>
</feature>
<feature type="domain" description="Copper amine oxidase-like N-terminal" evidence="2">
    <location>
        <begin position="318"/>
        <end position="429"/>
    </location>
</feature>
<sequence length="431" mass="45589">MLNISRKIKAIGASGLLLFAVLAGTAAESVQAAQAGVGAQSSQSEVFRIMALGDSITAGYEPGMTDVNVKPYGYAERLLEQSWYHGRSELINYGILGLTTAGLRNYTEAIKQGTPATPEGIQAGLRDPRITQFAALTPQIKAELAEADLVTVTIGGNDVSSLFLQAKELGEAEFQSQLEQRLADYSANLSAVLTNIHAINPQADIIVADQYQPAPKFAVKESYTQLMDAAARLTEAADSVVAALNAAGTPVKVAHVASRFAGVEVSLTHIFGEGAADFHPTQQGYETIARVFSEVQWGQYSVPASVAVFPAPASMSIVVKGVELNTPNKPILKNGQNFLALKDVLNAVGATGKWDNKTSSATITYGGRTVVITIGSKLMKVNGVNTAIDTPAFLQKVGKEDKTYLPLAALATGLGFDVNYSSHLRTAFINP</sequence>
<dbReference type="AlphaFoldDB" id="A0A2Z2KW06"/>
<reference evidence="4 5" key="1">
    <citation type="submission" date="2017-06" db="EMBL/GenBank/DDBJ databases">
        <title>Complete genome sequence of Paenibacillus donghaensis KCTC 13049T isolated from East Sea sediment, South Korea.</title>
        <authorList>
            <person name="Jung B.K."/>
            <person name="Hong S.-J."/>
            <person name="Shin J.-H."/>
        </authorList>
    </citation>
    <scope>NUCLEOTIDE SEQUENCE [LARGE SCALE GENOMIC DNA]</scope>
    <source>
        <strain evidence="4 5">KCTC 13049</strain>
    </source>
</reference>
<gene>
    <name evidence="4" type="ORF">B9T62_35360</name>
</gene>
<evidence type="ECO:0000256" key="1">
    <source>
        <dbReference type="SAM" id="SignalP"/>
    </source>
</evidence>
<dbReference type="CDD" id="cd00229">
    <property type="entry name" value="SGNH_hydrolase"/>
    <property type="match status" value="1"/>
</dbReference>
<protein>
    <submittedName>
        <fullName evidence="4">Copper amine oxidase</fullName>
    </submittedName>
</protein>
<evidence type="ECO:0000259" key="2">
    <source>
        <dbReference type="Pfam" id="PF07833"/>
    </source>
</evidence>
<organism evidence="4 5">
    <name type="scientific">Paenibacillus donghaensis</name>
    <dbReference type="NCBI Taxonomy" id="414771"/>
    <lineage>
        <taxon>Bacteria</taxon>
        <taxon>Bacillati</taxon>
        <taxon>Bacillota</taxon>
        <taxon>Bacilli</taxon>
        <taxon>Bacillales</taxon>
        <taxon>Paenibacillaceae</taxon>
        <taxon>Paenibacillus</taxon>
    </lineage>
</organism>
<feature type="chain" id="PRO_5016440419" evidence="1">
    <location>
        <begin position="33"/>
        <end position="431"/>
    </location>
</feature>
<dbReference type="Pfam" id="PF07833">
    <property type="entry name" value="Cu_amine_oxidN1"/>
    <property type="match status" value="1"/>
</dbReference>
<dbReference type="InterPro" id="IPR012854">
    <property type="entry name" value="Cu_amine_oxidase-like_N"/>
</dbReference>
<keyword evidence="1" id="KW-0732">Signal</keyword>
<dbReference type="EMBL" id="CP021780">
    <property type="protein sequence ID" value="ASA25551.1"/>
    <property type="molecule type" value="Genomic_DNA"/>
</dbReference>
<dbReference type="Proteomes" id="UP000249890">
    <property type="component" value="Chromosome"/>
</dbReference>
<dbReference type="Gene3D" id="3.40.50.1110">
    <property type="entry name" value="SGNH hydrolase"/>
    <property type="match status" value="1"/>
</dbReference>
<evidence type="ECO:0000313" key="5">
    <source>
        <dbReference type="Proteomes" id="UP000249890"/>
    </source>
</evidence>
<proteinExistence type="predicted"/>
<dbReference type="OrthoDB" id="2987164at2"/>
<dbReference type="GO" id="GO:0004622">
    <property type="term" value="F:phosphatidylcholine lysophospholipase activity"/>
    <property type="evidence" value="ECO:0007669"/>
    <property type="project" value="TreeGrafter"/>
</dbReference>
<dbReference type="SUPFAM" id="SSF55383">
    <property type="entry name" value="Copper amine oxidase, domain N"/>
    <property type="match status" value="1"/>
</dbReference>
<accession>A0A2Z2KW06</accession>
<name>A0A2Z2KW06_9BACL</name>
<evidence type="ECO:0000313" key="4">
    <source>
        <dbReference type="EMBL" id="ASA25551.1"/>
    </source>
</evidence>
<dbReference type="InterPro" id="IPR036582">
    <property type="entry name" value="Mao_N_sf"/>
</dbReference>
<dbReference type="RefSeq" id="WP_087919513.1">
    <property type="nucleotide sequence ID" value="NZ_CP021780.1"/>
</dbReference>
<keyword evidence="5" id="KW-1185">Reference proteome</keyword>
<dbReference type="PANTHER" id="PTHR30383">
    <property type="entry name" value="THIOESTERASE 1/PROTEASE 1/LYSOPHOSPHOLIPASE L1"/>
    <property type="match status" value="1"/>
</dbReference>
<dbReference type="SUPFAM" id="SSF52266">
    <property type="entry name" value="SGNH hydrolase"/>
    <property type="match status" value="1"/>
</dbReference>
<dbReference type="InterPro" id="IPR036514">
    <property type="entry name" value="SGNH_hydro_sf"/>
</dbReference>
<dbReference type="PANTHER" id="PTHR30383:SF5">
    <property type="entry name" value="SGNH HYDROLASE-TYPE ESTERASE DOMAIN-CONTAINING PROTEIN"/>
    <property type="match status" value="1"/>
</dbReference>
<evidence type="ECO:0000259" key="3">
    <source>
        <dbReference type="Pfam" id="PF13472"/>
    </source>
</evidence>
<dbReference type="KEGG" id="pdh:B9T62_35360"/>
<dbReference type="InterPro" id="IPR051532">
    <property type="entry name" value="Ester_Hydrolysis_Enzymes"/>
</dbReference>
<dbReference type="Pfam" id="PF13472">
    <property type="entry name" value="Lipase_GDSL_2"/>
    <property type="match status" value="1"/>
</dbReference>
<dbReference type="Gene3D" id="3.30.457.10">
    <property type="entry name" value="Copper amine oxidase-like, N-terminal domain"/>
    <property type="match status" value="1"/>
</dbReference>